<organism evidence="1 2">
    <name type="scientific">Adineta steineri</name>
    <dbReference type="NCBI Taxonomy" id="433720"/>
    <lineage>
        <taxon>Eukaryota</taxon>
        <taxon>Metazoa</taxon>
        <taxon>Spiralia</taxon>
        <taxon>Gnathifera</taxon>
        <taxon>Rotifera</taxon>
        <taxon>Eurotatoria</taxon>
        <taxon>Bdelloidea</taxon>
        <taxon>Adinetida</taxon>
        <taxon>Adinetidae</taxon>
        <taxon>Adineta</taxon>
    </lineage>
</organism>
<feature type="non-terminal residue" evidence="1">
    <location>
        <position position="48"/>
    </location>
</feature>
<name>A0A820RKH6_9BILA</name>
<gene>
    <name evidence="1" type="ORF">OXD698_LOCUS53751</name>
</gene>
<evidence type="ECO:0000313" key="1">
    <source>
        <dbReference type="EMBL" id="CAF4439906.1"/>
    </source>
</evidence>
<reference evidence="1" key="1">
    <citation type="submission" date="2021-02" db="EMBL/GenBank/DDBJ databases">
        <authorList>
            <person name="Nowell W R."/>
        </authorList>
    </citation>
    <scope>NUCLEOTIDE SEQUENCE</scope>
</reference>
<accession>A0A820RKH6</accession>
<proteinExistence type="predicted"/>
<protein>
    <submittedName>
        <fullName evidence="1">Uncharacterized protein</fullName>
    </submittedName>
</protein>
<dbReference type="Proteomes" id="UP000663844">
    <property type="component" value="Unassembled WGS sequence"/>
</dbReference>
<sequence>CDMDDIPVDALSSRLRFTIKRISDNLIVNDDSEAALHEKIPAAHLSPL</sequence>
<comment type="caution">
    <text evidence="1">The sequence shown here is derived from an EMBL/GenBank/DDBJ whole genome shotgun (WGS) entry which is preliminary data.</text>
</comment>
<evidence type="ECO:0000313" key="2">
    <source>
        <dbReference type="Proteomes" id="UP000663844"/>
    </source>
</evidence>
<dbReference type="AlphaFoldDB" id="A0A820RKH6"/>
<dbReference type="EMBL" id="CAJOAZ010031408">
    <property type="protein sequence ID" value="CAF4439906.1"/>
    <property type="molecule type" value="Genomic_DNA"/>
</dbReference>
<feature type="non-terminal residue" evidence="1">
    <location>
        <position position="1"/>
    </location>
</feature>